<dbReference type="EMBL" id="QGTX01000001">
    <property type="protein sequence ID" value="PWW24165.1"/>
    <property type="molecule type" value="Genomic_DNA"/>
</dbReference>
<dbReference type="GO" id="GO:0005524">
    <property type="term" value="F:ATP binding"/>
    <property type="evidence" value="ECO:0007669"/>
    <property type="project" value="UniProtKB-UniRule"/>
</dbReference>
<keyword evidence="1" id="KW-0067">ATP-binding</keyword>
<dbReference type="AlphaFoldDB" id="A0A317QPS0"/>
<keyword evidence="1" id="KW-0547">Nucleotide-binding</keyword>
<sequence>MHSDDVRVLLVITDEDWYEDAGYAAAWVRALEEQGAEVERLARVPADWPVSGPPAGRYDLAITHVLVEEVVAYAPTFALAALLEAAGVPLLNPVASLVASADKLVTHAVWAAAGVPQPAAWDLARVREWPMPGRRMVLKPALGDGARYIELVGDLDAAAAVDAAWRAHEAAGGHRRGAALLQEWIAEPACARIFATPTATSLVYEKSREEGALVTHGTVYPRVYEAPPEMAQLAQRMVAALGGGLMGVDVLVGPDGRLLALEANAPFGFDVTDPQQGRWVARAALAAAERAAAERAAAAA</sequence>
<comment type="caution">
    <text evidence="3">The sequence shown here is derived from an EMBL/GenBank/DDBJ whole genome shotgun (WGS) entry which is preliminary data.</text>
</comment>
<gene>
    <name evidence="3" type="ORF">JD79_03343</name>
</gene>
<dbReference type="SUPFAM" id="SSF56059">
    <property type="entry name" value="Glutathione synthetase ATP-binding domain-like"/>
    <property type="match status" value="1"/>
</dbReference>
<dbReference type="Gene3D" id="3.40.50.20">
    <property type="match status" value="1"/>
</dbReference>
<evidence type="ECO:0000313" key="3">
    <source>
        <dbReference type="EMBL" id="PWW24165.1"/>
    </source>
</evidence>
<keyword evidence="4" id="KW-1185">Reference proteome</keyword>
<dbReference type="GO" id="GO:0005737">
    <property type="term" value="C:cytoplasm"/>
    <property type="evidence" value="ECO:0007669"/>
    <property type="project" value="TreeGrafter"/>
</dbReference>
<feature type="domain" description="ATP-grasp" evidence="2">
    <location>
        <begin position="107"/>
        <end position="289"/>
    </location>
</feature>
<dbReference type="PANTHER" id="PTHR21621">
    <property type="entry name" value="RIBOSOMAL PROTEIN S6 MODIFICATION PROTEIN"/>
    <property type="match status" value="1"/>
</dbReference>
<organism evidence="3 4">
    <name type="scientific">Geodermatophilus normandii</name>
    <dbReference type="NCBI Taxonomy" id="1137989"/>
    <lineage>
        <taxon>Bacteria</taxon>
        <taxon>Bacillati</taxon>
        <taxon>Actinomycetota</taxon>
        <taxon>Actinomycetes</taxon>
        <taxon>Geodermatophilales</taxon>
        <taxon>Geodermatophilaceae</taxon>
        <taxon>Geodermatophilus</taxon>
    </lineage>
</organism>
<accession>A0A317QPS0</accession>
<dbReference type="GO" id="GO:0046872">
    <property type="term" value="F:metal ion binding"/>
    <property type="evidence" value="ECO:0007669"/>
    <property type="project" value="InterPro"/>
</dbReference>
<dbReference type="GO" id="GO:0009432">
    <property type="term" value="P:SOS response"/>
    <property type="evidence" value="ECO:0007669"/>
    <property type="project" value="TreeGrafter"/>
</dbReference>
<dbReference type="Pfam" id="PF02655">
    <property type="entry name" value="ATP-grasp_3"/>
    <property type="match status" value="1"/>
</dbReference>
<dbReference type="Gene3D" id="3.30.470.20">
    <property type="entry name" value="ATP-grasp fold, B domain"/>
    <property type="match status" value="1"/>
</dbReference>
<dbReference type="InterPro" id="IPR003806">
    <property type="entry name" value="ATP-grasp_PylC-type"/>
</dbReference>
<dbReference type="InterPro" id="IPR011761">
    <property type="entry name" value="ATP-grasp"/>
</dbReference>
<dbReference type="PROSITE" id="PS50975">
    <property type="entry name" value="ATP_GRASP"/>
    <property type="match status" value="1"/>
</dbReference>
<evidence type="ECO:0000313" key="4">
    <source>
        <dbReference type="Proteomes" id="UP000246661"/>
    </source>
</evidence>
<keyword evidence="3" id="KW-0436">Ligase</keyword>
<protein>
    <submittedName>
        <fullName evidence="3">Glutathione synthase/RimK-type ligase-like ATP-grasp enzyme</fullName>
    </submittedName>
</protein>
<proteinExistence type="predicted"/>
<name>A0A317QPS0_9ACTN</name>
<reference evidence="4" key="1">
    <citation type="submission" date="2018-05" db="EMBL/GenBank/DDBJ databases">
        <authorList>
            <person name="Klenk H.-P."/>
            <person name="Huntemann M."/>
            <person name="Clum A."/>
            <person name="Pillay M."/>
            <person name="Palaniappan K."/>
            <person name="Varghese N."/>
            <person name="Mikhailova N."/>
            <person name="Stamatis D."/>
            <person name="Reddy T."/>
            <person name="Daum C."/>
            <person name="Shapiro N."/>
            <person name="Ivanova N."/>
            <person name="Kyrpides N."/>
            <person name="Woyke T."/>
        </authorList>
    </citation>
    <scope>NUCLEOTIDE SEQUENCE [LARGE SCALE GENOMIC DNA]</scope>
    <source>
        <strain evidence="4">DSM 45417</strain>
    </source>
</reference>
<dbReference type="Proteomes" id="UP000246661">
    <property type="component" value="Unassembled WGS sequence"/>
</dbReference>
<evidence type="ECO:0000259" key="2">
    <source>
        <dbReference type="PROSITE" id="PS50975"/>
    </source>
</evidence>
<dbReference type="GO" id="GO:0018169">
    <property type="term" value="F:ribosomal S6-glutamic acid ligase activity"/>
    <property type="evidence" value="ECO:0007669"/>
    <property type="project" value="TreeGrafter"/>
</dbReference>
<dbReference type="PANTHER" id="PTHR21621:SF0">
    <property type="entry name" value="BETA-CITRYLGLUTAMATE SYNTHASE B-RELATED"/>
    <property type="match status" value="1"/>
</dbReference>
<evidence type="ECO:0000256" key="1">
    <source>
        <dbReference type="PROSITE-ProRule" id="PRU00409"/>
    </source>
</evidence>